<evidence type="ECO:0000256" key="4">
    <source>
        <dbReference type="ARBA" id="ARBA00022777"/>
    </source>
</evidence>
<dbReference type="Pfam" id="PF00294">
    <property type="entry name" value="PfkB"/>
    <property type="match status" value="1"/>
</dbReference>
<dbReference type="EMBL" id="DVGA01000041">
    <property type="protein sequence ID" value="HIQ78356.1"/>
    <property type="molecule type" value="Genomic_DNA"/>
</dbReference>
<organism evidence="7 8">
    <name type="scientific">Candidatus Scatomorpha intestinavium</name>
    <dbReference type="NCBI Taxonomy" id="2840922"/>
    <lineage>
        <taxon>Bacteria</taxon>
        <taxon>Bacillati</taxon>
        <taxon>Bacillota</taxon>
        <taxon>Clostridia</taxon>
        <taxon>Eubacteriales</taxon>
        <taxon>Candidatus Scatomorpha</taxon>
    </lineage>
</organism>
<keyword evidence="5" id="KW-0067">ATP-binding</keyword>
<evidence type="ECO:0000256" key="1">
    <source>
        <dbReference type="ARBA" id="ARBA00010688"/>
    </source>
</evidence>
<evidence type="ECO:0000259" key="6">
    <source>
        <dbReference type="Pfam" id="PF00294"/>
    </source>
</evidence>
<dbReference type="Proteomes" id="UP000824262">
    <property type="component" value="Unassembled WGS sequence"/>
</dbReference>
<evidence type="ECO:0000313" key="7">
    <source>
        <dbReference type="EMBL" id="HIQ78356.1"/>
    </source>
</evidence>
<dbReference type="GO" id="GO:0005524">
    <property type="term" value="F:ATP binding"/>
    <property type="evidence" value="ECO:0007669"/>
    <property type="project" value="UniProtKB-KW"/>
</dbReference>
<dbReference type="Gene3D" id="3.40.1190.20">
    <property type="match status" value="1"/>
</dbReference>
<dbReference type="InterPro" id="IPR029056">
    <property type="entry name" value="Ribokinase-like"/>
</dbReference>
<evidence type="ECO:0000256" key="5">
    <source>
        <dbReference type="ARBA" id="ARBA00022840"/>
    </source>
</evidence>
<gene>
    <name evidence="7" type="ORF">IAB77_03760</name>
</gene>
<comment type="similarity">
    <text evidence="1">Belongs to the carbohydrate kinase PfkB family.</text>
</comment>
<keyword evidence="2" id="KW-0808">Transferase</keyword>
<reference evidence="7" key="1">
    <citation type="submission" date="2020-10" db="EMBL/GenBank/DDBJ databases">
        <authorList>
            <person name="Gilroy R."/>
        </authorList>
    </citation>
    <scope>NUCLEOTIDE SEQUENCE</scope>
    <source>
        <strain evidence="7">ChiBcolR7-354</strain>
    </source>
</reference>
<dbReference type="InterPro" id="IPR011611">
    <property type="entry name" value="PfkB_dom"/>
</dbReference>
<keyword evidence="4 7" id="KW-0418">Kinase</keyword>
<feature type="domain" description="Carbohydrate kinase PfkB" evidence="6">
    <location>
        <begin position="1"/>
        <end position="300"/>
    </location>
</feature>
<evidence type="ECO:0000256" key="3">
    <source>
        <dbReference type="ARBA" id="ARBA00022741"/>
    </source>
</evidence>
<protein>
    <submittedName>
        <fullName evidence="7">Sugar kinase</fullName>
    </submittedName>
</protein>
<sequence>MPELVTIGETMVVFDSTSAGPLRYASSYTCHTGGAETTVAVGVVRQGHSAGWISSLGEDEFGMLIRRTFMGEGVDLSRVAADPSRPTGIFFREAVGNGEYRNFYYRKNSAASAISPEQLDEEYIASAKWLHLTGITMAISESALETVLRAAEIARAHGVKVCFDPNLRLKMWTIEDARRAMERIWPLVDVALPGAEEGEQLFGTADPDAIAEELSSRGVGCSIVKIGADGAIGYENGEKVVSPGFKVKHVVDAFGAGDSFAAGIISARLKGWELAEQLRYANAIGAMAVSAPGNIEAVPTHAQVMKYLAGKAAVTR</sequence>
<dbReference type="InterPro" id="IPR050306">
    <property type="entry name" value="PfkB_Carbo_kinase"/>
</dbReference>
<comment type="caution">
    <text evidence="7">The sequence shown here is derived from an EMBL/GenBank/DDBJ whole genome shotgun (WGS) entry which is preliminary data.</text>
</comment>
<name>A0A9D0ZDN3_9FIRM</name>
<evidence type="ECO:0000256" key="2">
    <source>
        <dbReference type="ARBA" id="ARBA00022679"/>
    </source>
</evidence>
<dbReference type="PANTHER" id="PTHR43085">
    <property type="entry name" value="HEXOKINASE FAMILY MEMBER"/>
    <property type="match status" value="1"/>
</dbReference>
<dbReference type="GO" id="GO:0016301">
    <property type="term" value="F:kinase activity"/>
    <property type="evidence" value="ECO:0007669"/>
    <property type="project" value="UniProtKB-KW"/>
</dbReference>
<evidence type="ECO:0000313" key="8">
    <source>
        <dbReference type="Proteomes" id="UP000824262"/>
    </source>
</evidence>
<dbReference type="PANTHER" id="PTHR43085:SF1">
    <property type="entry name" value="PSEUDOURIDINE KINASE-RELATED"/>
    <property type="match status" value="1"/>
</dbReference>
<proteinExistence type="inferred from homology"/>
<reference evidence="7" key="2">
    <citation type="journal article" date="2021" name="PeerJ">
        <title>Extensive microbial diversity within the chicken gut microbiome revealed by metagenomics and culture.</title>
        <authorList>
            <person name="Gilroy R."/>
            <person name="Ravi A."/>
            <person name="Getino M."/>
            <person name="Pursley I."/>
            <person name="Horton D.L."/>
            <person name="Alikhan N.F."/>
            <person name="Baker D."/>
            <person name="Gharbi K."/>
            <person name="Hall N."/>
            <person name="Watson M."/>
            <person name="Adriaenssens E.M."/>
            <person name="Foster-Nyarko E."/>
            <person name="Jarju S."/>
            <person name="Secka A."/>
            <person name="Antonio M."/>
            <person name="Oren A."/>
            <person name="Chaudhuri R.R."/>
            <person name="La Ragione R."/>
            <person name="Hildebrand F."/>
            <person name="Pallen M.J."/>
        </authorList>
    </citation>
    <scope>NUCLEOTIDE SEQUENCE</scope>
    <source>
        <strain evidence="7">ChiBcolR7-354</strain>
    </source>
</reference>
<keyword evidence="3" id="KW-0547">Nucleotide-binding</keyword>
<accession>A0A9D0ZDN3</accession>
<dbReference type="CDD" id="cd01166">
    <property type="entry name" value="KdgK"/>
    <property type="match status" value="1"/>
</dbReference>
<dbReference type="SUPFAM" id="SSF53613">
    <property type="entry name" value="Ribokinase-like"/>
    <property type="match status" value="1"/>
</dbReference>
<dbReference type="AlphaFoldDB" id="A0A9D0ZDN3"/>